<dbReference type="OMA" id="ERRYQID"/>
<dbReference type="InterPro" id="IPR008913">
    <property type="entry name" value="Znf_CHY"/>
</dbReference>
<dbReference type="PROSITE" id="PS51266">
    <property type="entry name" value="ZF_CHY"/>
    <property type="match status" value="1"/>
</dbReference>
<feature type="compositionally biased region" description="Basic and acidic residues" evidence="5">
    <location>
        <begin position="472"/>
        <end position="486"/>
    </location>
</feature>
<feature type="compositionally biased region" description="Basic and acidic residues" evidence="5">
    <location>
        <begin position="496"/>
        <end position="507"/>
    </location>
</feature>
<keyword evidence="3" id="KW-0862">Zinc</keyword>
<dbReference type="InterPro" id="IPR016135">
    <property type="entry name" value="UBQ-conjugating_enzyme/RWD"/>
</dbReference>
<feature type="domain" description="CHY-type" evidence="6">
    <location>
        <begin position="399"/>
        <end position="465"/>
    </location>
</feature>
<feature type="region of interest" description="Disordered" evidence="5">
    <location>
        <begin position="161"/>
        <end position="233"/>
    </location>
</feature>
<dbReference type="GeneID" id="14919896"/>
<reference evidence="7 8" key="1">
    <citation type="journal article" date="2013" name="Genome Biol.">
        <title>Genome of Acanthamoeba castellanii highlights extensive lateral gene transfer and early evolution of tyrosine kinase signaling.</title>
        <authorList>
            <person name="Clarke M."/>
            <person name="Lohan A.J."/>
            <person name="Liu B."/>
            <person name="Lagkouvardos I."/>
            <person name="Roy S."/>
            <person name="Zafar N."/>
            <person name="Bertelli C."/>
            <person name="Schilde C."/>
            <person name="Kianianmomeni A."/>
            <person name="Burglin T.R."/>
            <person name="Frech C."/>
            <person name="Turcotte B."/>
            <person name="Kopec K.O."/>
            <person name="Synnott J.M."/>
            <person name="Choo C."/>
            <person name="Paponov I."/>
            <person name="Finkler A."/>
            <person name="Soon Heng Tan C."/>
            <person name="Hutchins A.P."/>
            <person name="Weinmeier T."/>
            <person name="Rattei T."/>
            <person name="Chu J.S."/>
            <person name="Gimenez G."/>
            <person name="Irimia M."/>
            <person name="Rigden D.J."/>
            <person name="Fitzpatrick D.A."/>
            <person name="Lorenzo-Morales J."/>
            <person name="Bateman A."/>
            <person name="Chiu C.H."/>
            <person name="Tang P."/>
            <person name="Hegemann P."/>
            <person name="Fromm H."/>
            <person name="Raoult D."/>
            <person name="Greub G."/>
            <person name="Miranda-Saavedra D."/>
            <person name="Chen N."/>
            <person name="Nash P."/>
            <person name="Ginger M.L."/>
            <person name="Horn M."/>
            <person name="Schaap P."/>
            <person name="Caler L."/>
            <person name="Loftus B."/>
        </authorList>
    </citation>
    <scope>NUCLEOTIDE SEQUENCE [LARGE SCALE GENOMIC DNA]</scope>
    <source>
        <strain evidence="7 8">Neff</strain>
    </source>
</reference>
<dbReference type="VEuPathDB" id="AmoebaDB:ACA1_232810"/>
<dbReference type="STRING" id="1257118.L8H073"/>
<name>L8H073_ACACF</name>
<dbReference type="EMBL" id="KB007939">
    <property type="protein sequence ID" value="ELR18924.1"/>
    <property type="molecule type" value="Genomic_DNA"/>
</dbReference>
<evidence type="ECO:0000313" key="7">
    <source>
        <dbReference type="EMBL" id="ELR18924.1"/>
    </source>
</evidence>
<evidence type="ECO:0000256" key="3">
    <source>
        <dbReference type="ARBA" id="ARBA00022833"/>
    </source>
</evidence>
<dbReference type="InterPro" id="IPR037274">
    <property type="entry name" value="Znf_CHY_sf"/>
</dbReference>
<dbReference type="AlphaFoldDB" id="L8H073"/>
<feature type="compositionally biased region" description="Acidic residues" evidence="5">
    <location>
        <begin position="186"/>
        <end position="204"/>
    </location>
</feature>
<sequence length="507" mass="55236">MADAKGAPAGAGGGEVALVKAELRQLRADHNRNFKIFSANFPVRFAFTFTPSDPNFPYDVDGVRLRFTLPEGYPQVVCLVEVDDPALPAPLNKKIADAMNEQARVLHQKGRPVVLALLRWLDQRGLPVLLSDAEFLASTYLTQTLEGLSQRRYVIHDPASYAASSKQREAATPARPEKAHAREHEGEEDEEGEEEEDDDDDEEEQGRGKRDDRPAPAPATAAAGGGGSQPPKAPKAIDLQCSGLTLANVGLVECMTLGLVVTCYRCSRQSEVTLVPGRPKNTECGGCRLPHTLALHALPVHEGSSLLGQLEADGCNPLDALPSNFAGFCFECGERNVFSALAFDRVTERTCTKCHNRMALAIHHLTFHKKKRPPPPGLVIPDKPKKKAVKIPGLKEGDPLPQHGACAHYSHSYRWLRFPCCGRAFPCDDCHNDASDHEAKWASKMVCGYCSVEQRCDEVCAKCGKKVAGKGKIKDPTKMSRKDGKKFAGTCKTKSRKSERVGPKKGG</sequence>
<gene>
    <name evidence="7" type="ORF">ACA1_232810</name>
</gene>
<keyword evidence="8" id="KW-1185">Reference proteome</keyword>
<accession>L8H073</accession>
<dbReference type="OrthoDB" id="10253329at2759"/>
<protein>
    <submittedName>
        <fullName evidence="7">CHY zinc finger protein</fullName>
    </submittedName>
</protein>
<evidence type="ECO:0000259" key="6">
    <source>
        <dbReference type="PROSITE" id="PS51266"/>
    </source>
</evidence>
<dbReference type="Pfam" id="PF05773">
    <property type="entry name" value="RWD"/>
    <property type="match status" value="1"/>
</dbReference>
<evidence type="ECO:0000256" key="4">
    <source>
        <dbReference type="PROSITE-ProRule" id="PRU00601"/>
    </source>
</evidence>
<evidence type="ECO:0000313" key="8">
    <source>
        <dbReference type="Proteomes" id="UP000011083"/>
    </source>
</evidence>
<keyword evidence="2 4" id="KW-0863">Zinc-finger</keyword>
<evidence type="ECO:0000256" key="5">
    <source>
        <dbReference type="SAM" id="MobiDB-lite"/>
    </source>
</evidence>
<feature type="compositionally biased region" description="Basic and acidic residues" evidence="5">
    <location>
        <begin position="175"/>
        <end position="185"/>
    </location>
</feature>
<keyword evidence="1" id="KW-0479">Metal-binding</keyword>
<proteinExistence type="predicted"/>
<dbReference type="RefSeq" id="XP_004340988.1">
    <property type="nucleotide sequence ID" value="XM_004340940.1"/>
</dbReference>
<dbReference type="KEGG" id="acan:ACA1_232810"/>
<evidence type="ECO:0000256" key="1">
    <source>
        <dbReference type="ARBA" id="ARBA00022723"/>
    </source>
</evidence>
<dbReference type="InterPro" id="IPR006575">
    <property type="entry name" value="RWD_dom"/>
</dbReference>
<dbReference type="Proteomes" id="UP000011083">
    <property type="component" value="Unassembled WGS sequence"/>
</dbReference>
<dbReference type="Gene3D" id="3.10.110.10">
    <property type="entry name" value="Ubiquitin Conjugating Enzyme"/>
    <property type="match status" value="1"/>
</dbReference>
<dbReference type="Pfam" id="PF05495">
    <property type="entry name" value="zf-CHY"/>
    <property type="match status" value="1"/>
</dbReference>
<dbReference type="GO" id="GO:0008270">
    <property type="term" value="F:zinc ion binding"/>
    <property type="evidence" value="ECO:0007669"/>
    <property type="project" value="UniProtKB-KW"/>
</dbReference>
<organism evidence="7 8">
    <name type="scientific">Acanthamoeba castellanii (strain ATCC 30010 / Neff)</name>
    <dbReference type="NCBI Taxonomy" id="1257118"/>
    <lineage>
        <taxon>Eukaryota</taxon>
        <taxon>Amoebozoa</taxon>
        <taxon>Discosea</taxon>
        <taxon>Longamoebia</taxon>
        <taxon>Centramoebida</taxon>
        <taxon>Acanthamoebidae</taxon>
        <taxon>Acanthamoeba</taxon>
    </lineage>
</organism>
<feature type="compositionally biased region" description="Basic and acidic residues" evidence="5">
    <location>
        <begin position="205"/>
        <end position="214"/>
    </location>
</feature>
<dbReference type="CDD" id="cd11605">
    <property type="entry name" value="RWD_DRWD_ELF-like"/>
    <property type="match status" value="1"/>
</dbReference>
<feature type="region of interest" description="Disordered" evidence="5">
    <location>
        <begin position="468"/>
        <end position="507"/>
    </location>
</feature>
<evidence type="ECO:0000256" key="2">
    <source>
        <dbReference type="ARBA" id="ARBA00022771"/>
    </source>
</evidence>
<dbReference type="SUPFAM" id="SSF161219">
    <property type="entry name" value="CHY zinc finger-like"/>
    <property type="match status" value="1"/>
</dbReference>